<evidence type="ECO:0000313" key="1">
    <source>
        <dbReference type="EMBL" id="ASM77471.1"/>
    </source>
</evidence>
<reference evidence="1 2" key="1">
    <citation type="submission" date="2017-07" db="EMBL/GenBank/DDBJ databases">
        <title>Complete Genome Sequence of the cosmetic ferment Vitreoscilla filiformis (ATCC15551).</title>
        <authorList>
            <person name="Contreras S."/>
            <person name="Sagory-Zalkind P."/>
            <person name="Blanquart H."/>
            <person name="Iltis A."/>
            <person name="Morand S.C."/>
        </authorList>
    </citation>
    <scope>NUCLEOTIDE SEQUENCE [LARGE SCALE GENOMIC DNA]</scope>
    <source>
        <strain evidence="1 2">ATCC 15551</strain>
    </source>
</reference>
<evidence type="ECO:0000313" key="2">
    <source>
        <dbReference type="Proteomes" id="UP000199729"/>
    </source>
</evidence>
<dbReference type="AlphaFoldDB" id="A0A221KEN1"/>
<gene>
    <name evidence="1" type="ORF">VITFI_CDS1693</name>
</gene>
<protein>
    <submittedName>
        <fullName evidence="1">Uncharacterized protein</fullName>
    </submittedName>
</protein>
<name>A0A221KEN1_VITFI</name>
<keyword evidence="2" id="KW-1185">Reference proteome</keyword>
<proteinExistence type="predicted"/>
<dbReference type="EMBL" id="CP022423">
    <property type="protein sequence ID" value="ASM77471.1"/>
    <property type="molecule type" value="Genomic_DNA"/>
</dbReference>
<dbReference type="Proteomes" id="UP000199729">
    <property type="component" value="Chromosome"/>
</dbReference>
<organism evidence="1 2">
    <name type="scientific">Vitreoscilla filiformis</name>
    <dbReference type="NCBI Taxonomy" id="63"/>
    <lineage>
        <taxon>Bacteria</taxon>
        <taxon>Pseudomonadati</taxon>
        <taxon>Pseudomonadota</taxon>
        <taxon>Betaproteobacteria</taxon>
        <taxon>Neisseriales</taxon>
        <taxon>Neisseriaceae</taxon>
        <taxon>Vitreoscilla</taxon>
    </lineage>
</organism>
<dbReference type="KEGG" id="vff:VITFI_CDS1693"/>
<sequence>MNSGAPTPAASAAVAQANGFGDGDQAISRSPVVIHLVVPAAVCGPA</sequence>
<accession>A0A221KEN1</accession>